<dbReference type="SUPFAM" id="SSF51735">
    <property type="entry name" value="NAD(P)-binding Rossmann-fold domains"/>
    <property type="match status" value="1"/>
</dbReference>
<protein>
    <submittedName>
        <fullName evidence="2">NAD-dependent epimerase/dehydratase family protein</fullName>
    </submittedName>
</protein>
<dbReference type="EMBL" id="JAJIRN010000014">
    <property type="protein sequence ID" value="MCV2371309.1"/>
    <property type="molecule type" value="Genomic_DNA"/>
</dbReference>
<accession>A0ABT2YMN2</accession>
<gene>
    <name evidence="2" type="ORF">LNV07_24735</name>
</gene>
<dbReference type="InterPro" id="IPR050177">
    <property type="entry name" value="Lipid_A_modif_metabolic_enz"/>
</dbReference>
<name>A0ABT2YMN2_9BURK</name>
<evidence type="ECO:0000259" key="1">
    <source>
        <dbReference type="SMART" id="SM00822"/>
    </source>
</evidence>
<evidence type="ECO:0000313" key="2">
    <source>
        <dbReference type="EMBL" id="MCV2371309.1"/>
    </source>
</evidence>
<dbReference type="Proteomes" id="UP001209701">
    <property type="component" value="Unassembled WGS sequence"/>
</dbReference>
<dbReference type="SMART" id="SM00822">
    <property type="entry name" value="PKS_KR"/>
    <property type="match status" value="1"/>
</dbReference>
<dbReference type="InterPro" id="IPR001509">
    <property type="entry name" value="Epimerase_deHydtase"/>
</dbReference>
<reference evidence="2 3" key="1">
    <citation type="submission" date="2021-11" db="EMBL/GenBank/DDBJ databases">
        <authorList>
            <person name="Liang Q."/>
            <person name="Mou H."/>
            <person name="Liu Z."/>
        </authorList>
    </citation>
    <scope>NUCLEOTIDE SEQUENCE [LARGE SCALE GENOMIC DNA]</scope>
    <source>
        <strain evidence="2 3">CHU3</strain>
    </source>
</reference>
<dbReference type="PANTHER" id="PTHR43245">
    <property type="entry name" value="BIFUNCTIONAL POLYMYXIN RESISTANCE PROTEIN ARNA"/>
    <property type="match status" value="1"/>
</dbReference>
<dbReference type="RefSeq" id="WP_263573889.1">
    <property type="nucleotide sequence ID" value="NZ_JAJIRN010000014.1"/>
</dbReference>
<organism evidence="2 3">
    <name type="scientific">Roseateles oligotrophus</name>
    <dbReference type="NCBI Taxonomy" id="1769250"/>
    <lineage>
        <taxon>Bacteria</taxon>
        <taxon>Pseudomonadati</taxon>
        <taxon>Pseudomonadota</taxon>
        <taxon>Betaproteobacteria</taxon>
        <taxon>Burkholderiales</taxon>
        <taxon>Sphaerotilaceae</taxon>
        <taxon>Roseateles</taxon>
    </lineage>
</organism>
<proteinExistence type="predicted"/>
<comment type="caution">
    <text evidence="2">The sequence shown here is derived from an EMBL/GenBank/DDBJ whole genome shotgun (WGS) entry which is preliminary data.</text>
</comment>
<feature type="domain" description="Ketoreductase" evidence="1">
    <location>
        <begin position="7"/>
        <end position="185"/>
    </location>
</feature>
<dbReference type="InterPro" id="IPR036291">
    <property type="entry name" value="NAD(P)-bd_dom_sf"/>
</dbReference>
<keyword evidence="3" id="KW-1185">Reference proteome</keyword>
<dbReference type="InterPro" id="IPR057326">
    <property type="entry name" value="KR_dom"/>
</dbReference>
<dbReference type="Gene3D" id="3.40.50.720">
    <property type="entry name" value="NAD(P)-binding Rossmann-like Domain"/>
    <property type="match status" value="1"/>
</dbReference>
<dbReference type="Pfam" id="PF01370">
    <property type="entry name" value="Epimerase"/>
    <property type="match status" value="1"/>
</dbReference>
<evidence type="ECO:0000313" key="3">
    <source>
        <dbReference type="Proteomes" id="UP001209701"/>
    </source>
</evidence>
<sequence length="352" mass="38813">MSNKAGVRCLVTGGSGFLGINLLRFLMARQPSWQLRSLDLQPLDAQEARAIESVNGDIRDAAVVERCMAGISHVVHCAAALPLASPAEIESTDVEGSRLLLDAALRHGVARFVFISSTSVYGIPDHHPIDEEDGLRGVGPYARAKIAAERLCADYRERGLCVSILRPKTFVGPERLGAFGLLYDWAYSGHGFVLLGTGANRYQLLDVADLCEVILLCLRSEAAQANVCLNVGAQEFGTMRENFQAVLDHAGHGRRLMTLPAGPAIALLRLLAWLGLSPLHRWIYETADRDSVVSIRRLQACFGFTPRYSNVQALLRNYDWYAQHRPEFAGHYGLTHRLPWRPGLLSLSKLFL</sequence>